<evidence type="ECO:0000313" key="2">
    <source>
        <dbReference type="EMBL" id="KAJ4480902.1"/>
    </source>
</evidence>
<keyword evidence="1" id="KW-0732">Signal</keyword>
<protein>
    <submittedName>
        <fullName evidence="2">Uncharacterized protein</fullName>
    </submittedName>
</protein>
<dbReference type="EMBL" id="JAOTPV010000006">
    <property type="protein sequence ID" value="KAJ4480902.1"/>
    <property type="molecule type" value="Genomic_DNA"/>
</dbReference>
<feature type="signal peptide" evidence="1">
    <location>
        <begin position="1"/>
        <end position="17"/>
    </location>
</feature>
<evidence type="ECO:0000313" key="3">
    <source>
        <dbReference type="Proteomes" id="UP001150266"/>
    </source>
</evidence>
<name>A0A9W9DQ38_9AGAR</name>
<feature type="chain" id="PRO_5040786908" evidence="1">
    <location>
        <begin position="18"/>
        <end position="280"/>
    </location>
</feature>
<dbReference type="Proteomes" id="UP001150266">
    <property type="component" value="Unassembled WGS sequence"/>
</dbReference>
<reference evidence="2" key="1">
    <citation type="submission" date="2022-08" db="EMBL/GenBank/DDBJ databases">
        <title>A Global Phylogenomic Analysis of the Shiitake Genus Lentinula.</title>
        <authorList>
            <consortium name="DOE Joint Genome Institute"/>
            <person name="Sierra-Patev S."/>
            <person name="Min B."/>
            <person name="Naranjo-Ortiz M."/>
            <person name="Looney B."/>
            <person name="Konkel Z."/>
            <person name="Slot J.C."/>
            <person name="Sakamoto Y."/>
            <person name="Steenwyk J.L."/>
            <person name="Rokas A."/>
            <person name="Carro J."/>
            <person name="Camarero S."/>
            <person name="Ferreira P."/>
            <person name="Molpeceres G."/>
            <person name="Ruiz-Duenas F.J."/>
            <person name="Serrano A."/>
            <person name="Henrissat B."/>
            <person name="Drula E."/>
            <person name="Hughes K.W."/>
            <person name="Mata J.L."/>
            <person name="Ishikawa N.K."/>
            <person name="Vargas-Isla R."/>
            <person name="Ushijima S."/>
            <person name="Smith C.A."/>
            <person name="Ahrendt S."/>
            <person name="Andreopoulos W."/>
            <person name="He G."/>
            <person name="Labutti K."/>
            <person name="Lipzen A."/>
            <person name="Ng V."/>
            <person name="Riley R."/>
            <person name="Sandor L."/>
            <person name="Barry K."/>
            <person name="Martinez A.T."/>
            <person name="Xiao Y."/>
            <person name="Gibbons J.G."/>
            <person name="Terashima K."/>
            <person name="Grigoriev I.V."/>
            <person name="Hibbett D.S."/>
        </authorList>
    </citation>
    <scope>NUCLEOTIDE SEQUENCE</scope>
    <source>
        <strain evidence="2">JLM2183</strain>
    </source>
</reference>
<keyword evidence="3" id="KW-1185">Reference proteome</keyword>
<comment type="caution">
    <text evidence="2">The sequence shown here is derived from an EMBL/GenBank/DDBJ whole genome shotgun (WGS) entry which is preliminary data.</text>
</comment>
<organism evidence="2 3">
    <name type="scientific">Lentinula aciculospora</name>
    <dbReference type="NCBI Taxonomy" id="153920"/>
    <lineage>
        <taxon>Eukaryota</taxon>
        <taxon>Fungi</taxon>
        <taxon>Dikarya</taxon>
        <taxon>Basidiomycota</taxon>
        <taxon>Agaricomycotina</taxon>
        <taxon>Agaricomycetes</taxon>
        <taxon>Agaricomycetidae</taxon>
        <taxon>Agaricales</taxon>
        <taxon>Marasmiineae</taxon>
        <taxon>Omphalotaceae</taxon>
        <taxon>Lentinula</taxon>
    </lineage>
</organism>
<dbReference type="AlphaFoldDB" id="A0A9W9DQ38"/>
<dbReference type="OrthoDB" id="5588482at2759"/>
<gene>
    <name evidence="2" type="ORF">J3R30DRAFT_3681785</name>
</gene>
<evidence type="ECO:0000256" key="1">
    <source>
        <dbReference type="SAM" id="SignalP"/>
    </source>
</evidence>
<proteinExistence type="predicted"/>
<accession>A0A9W9DQ38</accession>
<sequence>MLSIITIVSLLSTAVFAQDSLIPSNVDSTCSSFLESVNNNTEIQSCLAPMIQASSSSTPSASALSTICSTSICDDSLFRSTLSSFASSCSSELTSNSDVIALYDVLYIISPMKTALCTKSDGGSYCALSATSTSSSAAASASGVSAATLASQAQQYISTSSGTVNSTTFSNTNLPFMFLQSTLTSAQCTTCTRNIMTSYINFESNAPYAPGIASSLLLGQQTSVYNAITSVCGSNFLSGVVQAAGGISTGSSDNGSLRSSALDIKTIAAVVVGMSMAFML</sequence>